<dbReference type="GO" id="GO:0050829">
    <property type="term" value="P:defense response to Gram-negative bacterium"/>
    <property type="evidence" value="ECO:0007669"/>
    <property type="project" value="TreeGrafter"/>
</dbReference>
<dbReference type="Ensembl" id="ENSCPOT00000036661.1">
    <property type="protein sequence ID" value="ENSCPOP00000023939.1"/>
    <property type="gene ID" value="ENSCPOG00000030423.1"/>
</dbReference>
<dbReference type="InterPro" id="IPR019799">
    <property type="entry name" value="Glyco_hydro_22_CS"/>
</dbReference>
<keyword evidence="9" id="KW-0326">Glycosidase</keyword>
<dbReference type="EMBL" id="HG931792">
    <property type="protein sequence ID" value="CDM98793.1"/>
    <property type="molecule type" value="Genomic_DNA"/>
</dbReference>
<dbReference type="InterPro" id="IPR000974">
    <property type="entry name" value="Glyco_hydro_22_lys"/>
</dbReference>
<dbReference type="PANTHER" id="PTHR11407">
    <property type="entry name" value="LYSOZYME C"/>
    <property type="match status" value="1"/>
</dbReference>
<evidence type="ECO:0000256" key="1">
    <source>
        <dbReference type="ARBA" id="ARBA00000632"/>
    </source>
</evidence>
<reference evidence="16" key="1">
    <citation type="journal article" date="2011" name="Nature">
        <title>A high-resolution map of human evolutionary constraint using 29 mammals.</title>
        <authorList>
            <person name="Lindblad-Toh K."/>
            <person name="Garber M."/>
            <person name="Zuk O."/>
            <person name="Lin M.F."/>
            <person name="Parker B.J."/>
            <person name="Washietl S."/>
            <person name="Kheradpour P."/>
            <person name="Ernst J."/>
            <person name="Jordan G."/>
            <person name="Mauceli E."/>
            <person name="Ward L.D."/>
            <person name="Lowe C.B."/>
            <person name="Holloway A.K."/>
            <person name="Clamp M."/>
            <person name="Gnerre S."/>
            <person name="Alfoldi J."/>
            <person name="Beal K."/>
            <person name="Chang J."/>
            <person name="Clawson H."/>
            <person name="Cuff J."/>
            <person name="Di Palma F."/>
            <person name="Fitzgerald S."/>
            <person name="Flicek P."/>
            <person name="Guttman M."/>
            <person name="Hubisz M.J."/>
            <person name="Jaffe D.B."/>
            <person name="Jungreis I."/>
            <person name="Kent W.J."/>
            <person name="Kostka D."/>
            <person name="Lara M."/>
            <person name="Martins A.L."/>
            <person name="Massingham T."/>
            <person name="Moltke I."/>
            <person name="Raney B.J."/>
            <person name="Rasmussen M.D."/>
            <person name="Robinson J."/>
            <person name="Stark A."/>
            <person name="Vilella A.J."/>
            <person name="Wen J."/>
            <person name="Xie X."/>
            <person name="Zody M.C."/>
            <person name="Baldwin J."/>
            <person name="Bloom T."/>
            <person name="Chin C.W."/>
            <person name="Heiman D."/>
            <person name="Nicol R."/>
            <person name="Nusbaum C."/>
            <person name="Young S."/>
            <person name="Wilkinson J."/>
            <person name="Worley K.C."/>
            <person name="Kovar C.L."/>
            <person name="Muzny D.M."/>
            <person name="Gibbs R.A."/>
            <person name="Cree A."/>
            <person name="Dihn H.H."/>
            <person name="Fowler G."/>
            <person name="Jhangiani S."/>
            <person name="Joshi V."/>
            <person name="Lee S."/>
            <person name="Lewis L.R."/>
            <person name="Nazareth L.V."/>
            <person name="Okwuonu G."/>
            <person name="Santibanez J."/>
            <person name="Warren W.C."/>
            <person name="Mardis E.R."/>
            <person name="Weinstock G.M."/>
            <person name="Wilson R.K."/>
            <person name="Delehaunty K."/>
            <person name="Dooling D."/>
            <person name="Fronik C."/>
            <person name="Fulton L."/>
            <person name="Fulton B."/>
            <person name="Graves T."/>
            <person name="Minx P."/>
            <person name="Sodergren E."/>
            <person name="Birney E."/>
            <person name="Margulies E.H."/>
            <person name="Herrero J."/>
            <person name="Green E.D."/>
            <person name="Haussler D."/>
            <person name="Siepel A."/>
            <person name="Goldman N."/>
            <person name="Pollard K.S."/>
            <person name="Pedersen J.S."/>
            <person name="Lander E.S."/>
            <person name="Kellis M."/>
        </authorList>
    </citation>
    <scope>NUCLEOTIDE SEQUENCE [LARGE SCALE GENOMIC DNA]</scope>
    <source>
        <strain evidence="16">2N</strain>
    </source>
</reference>
<dbReference type="PROSITE" id="PS51348">
    <property type="entry name" value="GLYCOSYL_HYDROL_F22_2"/>
    <property type="match status" value="1"/>
</dbReference>
<organism evidence="14">
    <name type="scientific">Cavia porcellus</name>
    <name type="common">Guinea pig</name>
    <dbReference type="NCBI Taxonomy" id="10141"/>
    <lineage>
        <taxon>Eukaryota</taxon>
        <taxon>Metazoa</taxon>
        <taxon>Chordata</taxon>
        <taxon>Craniata</taxon>
        <taxon>Vertebrata</taxon>
        <taxon>Euteleostomi</taxon>
        <taxon>Mammalia</taxon>
        <taxon>Eutheria</taxon>
        <taxon>Euarchontoglires</taxon>
        <taxon>Glires</taxon>
        <taxon>Rodentia</taxon>
        <taxon>Hystricomorpha</taxon>
        <taxon>Caviidae</taxon>
        <taxon>Cavia</taxon>
    </lineage>
</organism>
<protein>
    <recommendedName>
        <fullName evidence="4">lysozyme</fullName>
        <ecNumber evidence="4">3.2.1.17</ecNumber>
    </recommendedName>
    <alternativeName>
        <fullName evidence="10">1,4-beta-N-acetylmuramidase C</fullName>
    </alternativeName>
</protein>
<evidence type="ECO:0000313" key="16">
    <source>
        <dbReference type="Proteomes" id="UP000005447"/>
    </source>
</evidence>
<dbReference type="EC" id="3.2.1.17" evidence="4"/>
<feature type="domain" description="Glycosyl hydrolases family 22 (GH22)" evidence="13">
    <location>
        <begin position="95"/>
        <end position="113"/>
    </location>
</feature>
<feature type="signal peptide" evidence="12">
    <location>
        <begin position="1"/>
        <end position="18"/>
    </location>
</feature>
<sequence length="148" mass="16523">MKALLLLGLLILSVTVQGKVFKRCQLARTLKRLGMDGYHGISLANWTCLVRWESKYNTKATKYNPGNKGTNYGIFQINSRSWCEDGKTPGAVNGCGISCNVLLQNDITKAVACAKKVVKDPKGIKEWEAWKNHCQKQDVSQYLRGCQV</sequence>
<keyword evidence="7" id="KW-0378">Hydrolase</keyword>
<dbReference type="Pfam" id="PF00062">
    <property type="entry name" value="Lys"/>
    <property type="match status" value="1"/>
</dbReference>
<dbReference type="GeneTree" id="ENSGT00940000153832"/>
<dbReference type="GO" id="GO:0003796">
    <property type="term" value="F:lysozyme activity"/>
    <property type="evidence" value="ECO:0007669"/>
    <property type="project" value="UniProtKB-EC"/>
</dbReference>
<evidence type="ECO:0000256" key="12">
    <source>
        <dbReference type="SAM" id="SignalP"/>
    </source>
</evidence>
<evidence type="ECO:0000256" key="8">
    <source>
        <dbReference type="ARBA" id="ARBA00023157"/>
    </source>
</evidence>
<dbReference type="SMART" id="SM00263">
    <property type="entry name" value="LYZ1"/>
    <property type="match status" value="1"/>
</dbReference>
<evidence type="ECO:0000256" key="11">
    <source>
        <dbReference type="RuleBase" id="RU004440"/>
    </source>
</evidence>
<reference evidence="14" key="3">
    <citation type="journal article" date="2016" name="Data Brief">
        <title>Curated eutherian third party data gene data sets.</title>
        <authorList>
            <person name="Premzl M."/>
        </authorList>
    </citation>
    <scope>NUCLEOTIDE SEQUENCE</scope>
</reference>
<evidence type="ECO:0000256" key="5">
    <source>
        <dbReference type="ARBA" id="ARBA00022529"/>
    </source>
</evidence>
<evidence type="ECO:0000256" key="9">
    <source>
        <dbReference type="ARBA" id="ARBA00023295"/>
    </source>
</evidence>
<keyword evidence="12" id="KW-0732">Signal</keyword>
<keyword evidence="6" id="KW-0081">Bacteriolytic enzyme</keyword>
<evidence type="ECO:0000256" key="4">
    <source>
        <dbReference type="ARBA" id="ARBA00012732"/>
    </source>
</evidence>
<dbReference type="GeneID" id="100722469"/>
<dbReference type="InterPro" id="IPR001916">
    <property type="entry name" value="Glyco_hydro_22"/>
</dbReference>
<keyword evidence="8" id="KW-1015">Disulfide bond</keyword>
<proteinExistence type="inferred from homology"/>
<dbReference type="EMBL" id="AAKN02014499">
    <property type="status" value="NOT_ANNOTATED_CDS"/>
    <property type="molecule type" value="Genomic_DNA"/>
</dbReference>
<comment type="catalytic activity">
    <reaction evidence="1">
        <text>Hydrolysis of (1-&gt;4)-beta-linkages between N-acetylmuramic acid and N-acetyl-D-glucosamine residues in a peptidoglycan and between N-acetyl-D-glucosamine residues in chitodextrins.</text>
        <dbReference type="EC" id="3.2.1.17"/>
    </reaction>
</comment>
<comment type="subunit">
    <text evidence="3">Monomer.</text>
</comment>
<feature type="chain" id="PRO_5014011537" description="lysozyme" evidence="12">
    <location>
        <begin position="19"/>
        <end position="148"/>
    </location>
</feature>
<dbReference type="OMA" id="NNCQNRD"/>
<dbReference type="PANTHER" id="PTHR11407:SF28">
    <property type="entry name" value="LYSOZYME C"/>
    <property type="match status" value="1"/>
</dbReference>
<dbReference type="STRING" id="10141.ENSCPOP00000023939"/>
<evidence type="ECO:0000313" key="14">
    <source>
        <dbReference type="EMBL" id="CDM98793.1"/>
    </source>
</evidence>
<dbReference type="SUPFAM" id="SSF53955">
    <property type="entry name" value="Lysozyme-like"/>
    <property type="match status" value="1"/>
</dbReference>
<gene>
    <name evidence="14" type="primary">LYZF1</name>
    <name evidence="15" type="synonym">LOC100722469</name>
</gene>
<dbReference type="OrthoDB" id="17373at2759"/>
<accession>A0A077S6N1</accession>
<reference evidence="14" key="2">
    <citation type="journal article" date="2014" name="Genom Data">
        <title>Third party annotation gene data set of eutherian lysozyme genes.</title>
        <authorList>
            <person name="Premzl M."/>
        </authorList>
    </citation>
    <scope>NUCLEOTIDE SEQUENCE</scope>
</reference>
<dbReference type="FunFam" id="1.10.530.10:FF:000001">
    <property type="entry name" value="Lysozyme C"/>
    <property type="match status" value="1"/>
</dbReference>
<dbReference type="AlphaFoldDB" id="A0A077S6N1"/>
<reference evidence="15" key="5">
    <citation type="submission" date="2025-05" db="UniProtKB">
        <authorList>
            <consortium name="Ensembl"/>
        </authorList>
    </citation>
    <scope>IDENTIFICATION</scope>
    <source>
        <strain evidence="15">2N</strain>
    </source>
</reference>
<dbReference type="Gene3D" id="1.10.530.10">
    <property type="match status" value="1"/>
</dbReference>
<dbReference type="KEGG" id="cpoc:100722469"/>
<evidence type="ECO:0000256" key="7">
    <source>
        <dbReference type="ARBA" id="ARBA00022801"/>
    </source>
</evidence>
<keyword evidence="16" id="KW-1185">Reference proteome</keyword>
<dbReference type="PRINTS" id="PR00137">
    <property type="entry name" value="LYSOZYME"/>
</dbReference>
<dbReference type="GO" id="GO:0031640">
    <property type="term" value="P:killing of cells of another organism"/>
    <property type="evidence" value="ECO:0007669"/>
    <property type="project" value="UniProtKB-KW"/>
</dbReference>
<dbReference type="PROSITE" id="PS00128">
    <property type="entry name" value="GLYCOSYL_HYDROL_F22_1"/>
    <property type="match status" value="1"/>
</dbReference>
<dbReference type="Bgee" id="ENSCPOG00000030423">
    <property type="expression patterns" value="Expressed in adult mammalian kidney and 2 other cell types or tissues"/>
</dbReference>
<evidence type="ECO:0000256" key="3">
    <source>
        <dbReference type="ARBA" id="ARBA00011245"/>
    </source>
</evidence>
<dbReference type="VEuPathDB" id="HostDB:ENSCPOG00000030423"/>
<evidence type="ECO:0000313" key="15">
    <source>
        <dbReference type="Ensembl" id="ENSCPOP00000023939.1"/>
    </source>
</evidence>
<dbReference type="GO" id="GO:0050830">
    <property type="term" value="P:defense response to Gram-positive bacterium"/>
    <property type="evidence" value="ECO:0007669"/>
    <property type="project" value="TreeGrafter"/>
</dbReference>
<evidence type="ECO:0000256" key="2">
    <source>
        <dbReference type="ARBA" id="ARBA00010859"/>
    </source>
</evidence>
<dbReference type="InterPro" id="IPR023346">
    <property type="entry name" value="Lysozyme-like_dom_sf"/>
</dbReference>
<dbReference type="PRINTS" id="PR00135">
    <property type="entry name" value="LYZLACT"/>
</dbReference>
<reference evidence="14" key="4">
    <citation type="journal article" date="2019" name="Gene Rep">
        <title>Eutherian third-party data gene collections.</title>
        <authorList>
            <person name="Premzl M."/>
        </authorList>
    </citation>
    <scope>NUCLEOTIDE SEQUENCE</scope>
</reference>
<name>A0A077S6N1_CAVPO</name>
<evidence type="ECO:0000256" key="6">
    <source>
        <dbReference type="ARBA" id="ARBA00022638"/>
    </source>
</evidence>
<evidence type="ECO:0000256" key="10">
    <source>
        <dbReference type="ARBA" id="ARBA00032459"/>
    </source>
</evidence>
<dbReference type="Proteomes" id="UP000005447">
    <property type="component" value="Unassembled WGS sequence"/>
</dbReference>
<comment type="similarity">
    <text evidence="2 11">Belongs to the glycosyl hydrolase 22 family.</text>
</comment>
<dbReference type="CDD" id="cd16897">
    <property type="entry name" value="LYZ_C"/>
    <property type="match status" value="1"/>
</dbReference>
<evidence type="ECO:0000259" key="13">
    <source>
        <dbReference type="PROSITE" id="PS00128"/>
    </source>
</evidence>
<keyword evidence="5" id="KW-0929">Antimicrobial</keyword>